<protein>
    <recommendedName>
        <fullName evidence="4">BlaR1 peptidase M56</fullName>
    </recommendedName>
</protein>
<dbReference type="KEGG" id="sbr:SY1_19180"/>
<evidence type="ECO:0008006" key="4">
    <source>
        <dbReference type="Google" id="ProtNLM"/>
    </source>
</evidence>
<keyword evidence="1" id="KW-1133">Transmembrane helix</keyword>
<evidence type="ECO:0000313" key="3">
    <source>
        <dbReference type="Proteomes" id="UP000008957"/>
    </source>
</evidence>
<keyword evidence="1" id="KW-0812">Transmembrane</keyword>
<sequence>MMNDALMILINQVITYGYYAMTLLFACALAWNFKRTRDPQEAVLYAVILIPFVLRFLHIK</sequence>
<evidence type="ECO:0000313" key="2">
    <source>
        <dbReference type="EMBL" id="CBL28753.1"/>
    </source>
</evidence>
<reference evidence="3" key="1">
    <citation type="submission" date="2010-03" db="EMBL/GenBank/DDBJ databases">
        <title>The genome sequence of Synergistetes sp. SGP1.</title>
        <authorList>
            <consortium name="metaHIT consortium -- http://www.metahit.eu/"/>
            <person name="Pajon A."/>
            <person name="Turner K."/>
            <person name="Parkhill J."/>
            <person name="Wade W."/>
            <person name="Vartoukian S."/>
        </authorList>
    </citation>
    <scope>NUCLEOTIDE SEQUENCE [LARGE SCALE GENOMIC DNA]</scope>
    <source>
        <strain evidence="3">SGP1</strain>
    </source>
</reference>
<name>A0AB94IY45_9BACT</name>
<feature type="transmembrane region" description="Helical" evidence="1">
    <location>
        <begin position="42"/>
        <end position="59"/>
    </location>
</feature>
<reference evidence="2 3" key="2">
    <citation type="submission" date="2010-03" db="EMBL/GenBank/DDBJ databases">
        <authorList>
            <person name="Pajon A."/>
        </authorList>
    </citation>
    <scope>NUCLEOTIDE SEQUENCE [LARGE SCALE GENOMIC DNA]</scope>
    <source>
        <strain evidence="2 3">SGP1</strain>
    </source>
</reference>
<gene>
    <name evidence="2" type="ORF">SY1_19180</name>
</gene>
<evidence type="ECO:0000256" key="1">
    <source>
        <dbReference type="SAM" id="Phobius"/>
    </source>
</evidence>
<keyword evidence="1" id="KW-0472">Membrane</keyword>
<dbReference type="AlphaFoldDB" id="A0AB94IY45"/>
<dbReference type="Proteomes" id="UP000008957">
    <property type="component" value="Chromosome"/>
</dbReference>
<feature type="transmembrane region" description="Helical" evidence="1">
    <location>
        <begin position="6"/>
        <end position="30"/>
    </location>
</feature>
<dbReference type="EMBL" id="FP929056">
    <property type="protein sequence ID" value="CBL28753.1"/>
    <property type="molecule type" value="Genomic_DNA"/>
</dbReference>
<proteinExistence type="predicted"/>
<keyword evidence="3" id="KW-1185">Reference proteome</keyword>
<accession>A0AB94IY45</accession>
<organism evidence="2 3">
    <name type="scientific">Fretibacterium fastidiosum</name>
    <dbReference type="NCBI Taxonomy" id="651822"/>
    <lineage>
        <taxon>Bacteria</taxon>
        <taxon>Thermotogati</taxon>
        <taxon>Synergistota</taxon>
        <taxon>Synergistia</taxon>
        <taxon>Synergistales</taxon>
        <taxon>Aminobacteriaceae</taxon>
        <taxon>Fretibacterium</taxon>
    </lineage>
</organism>